<feature type="domain" description="N-acetyltransferase" evidence="5">
    <location>
        <begin position="1"/>
        <end position="163"/>
    </location>
</feature>
<dbReference type="FunFam" id="3.40.630.30:FF:000026">
    <property type="entry name" value="Phosphinothricin acetyltransferase"/>
    <property type="match status" value="1"/>
</dbReference>
<comment type="catalytic activity">
    <reaction evidence="3">
        <text>L-methionine sulfoximine + acetyl-CoA = N-acetyl-L-methionine sulfoximine + CoA + H(+)</text>
        <dbReference type="Rhea" id="RHEA:47660"/>
        <dbReference type="ChEBI" id="CHEBI:15378"/>
        <dbReference type="ChEBI" id="CHEBI:57287"/>
        <dbReference type="ChEBI" id="CHEBI:57288"/>
        <dbReference type="ChEBI" id="CHEBI:87826"/>
        <dbReference type="ChEBI" id="CHEBI:87827"/>
    </reaction>
</comment>
<dbReference type="GO" id="GO:0102971">
    <property type="term" value="F:phosphinothricin N-acetyltransferase activity"/>
    <property type="evidence" value="ECO:0007669"/>
    <property type="project" value="UniProtKB-EC"/>
</dbReference>
<dbReference type="Proteomes" id="UP000187059">
    <property type="component" value="Chromosome"/>
</dbReference>
<dbReference type="SUPFAM" id="SSF55729">
    <property type="entry name" value="Acyl-CoA N-acyltransferases (Nat)"/>
    <property type="match status" value="1"/>
</dbReference>
<evidence type="ECO:0000256" key="1">
    <source>
        <dbReference type="ARBA" id="ARBA00022679"/>
    </source>
</evidence>
<dbReference type="InterPro" id="IPR016181">
    <property type="entry name" value="Acyl_CoA_acyltransferase"/>
</dbReference>
<dbReference type="OrthoDB" id="5459937at2"/>
<dbReference type="AlphaFoldDB" id="A0A1P8UX59"/>
<keyword evidence="1 6" id="KW-0808">Transferase</keyword>
<dbReference type="PROSITE" id="PS51186">
    <property type="entry name" value="GNAT"/>
    <property type="match status" value="1"/>
</dbReference>
<evidence type="ECO:0000256" key="4">
    <source>
        <dbReference type="ARBA" id="ARBA00051334"/>
    </source>
</evidence>
<evidence type="ECO:0000256" key="3">
    <source>
        <dbReference type="ARBA" id="ARBA00050603"/>
    </source>
</evidence>
<keyword evidence="7" id="KW-1185">Reference proteome</keyword>
<reference evidence="6 7" key="1">
    <citation type="submission" date="2016-04" db="EMBL/GenBank/DDBJ databases">
        <title>Deep-sea bacteria in the southern Pacific.</title>
        <authorList>
            <person name="Tang K."/>
        </authorList>
    </citation>
    <scope>NUCLEOTIDE SEQUENCE [LARGE SCALE GENOMIC DNA]</scope>
    <source>
        <strain evidence="6 7">JLT2014</strain>
    </source>
</reference>
<dbReference type="PANTHER" id="PTHR43072:SF23">
    <property type="entry name" value="UPF0039 PROTEIN C11D3.02C"/>
    <property type="match status" value="1"/>
</dbReference>
<name>A0A1P8UX59_9RHOB</name>
<evidence type="ECO:0000259" key="5">
    <source>
        <dbReference type="PROSITE" id="PS51186"/>
    </source>
</evidence>
<accession>A0A1P8UX59</accession>
<dbReference type="CDD" id="cd04301">
    <property type="entry name" value="NAT_SF"/>
    <property type="match status" value="1"/>
</dbReference>
<dbReference type="PANTHER" id="PTHR43072">
    <property type="entry name" value="N-ACETYLTRANSFERASE"/>
    <property type="match status" value="1"/>
</dbReference>
<dbReference type="KEGG" id="paby:Ga0080574_TMP3646"/>
<dbReference type="EC" id="2.3.1.183" evidence="6"/>
<proteinExistence type="predicted"/>
<comment type="catalytic activity">
    <reaction evidence="4">
        <text>L-methionine sulfone + acetyl-CoA = N-acetyl-L-methionine sulfone + CoA + H(+)</text>
        <dbReference type="Rhea" id="RHEA:47656"/>
        <dbReference type="ChEBI" id="CHEBI:15378"/>
        <dbReference type="ChEBI" id="CHEBI:57287"/>
        <dbReference type="ChEBI" id="CHEBI:57288"/>
        <dbReference type="ChEBI" id="CHEBI:87824"/>
        <dbReference type="ChEBI" id="CHEBI:87825"/>
    </reaction>
</comment>
<gene>
    <name evidence="6" type="ORF">Ga0080574_TMP3646</name>
</gene>
<evidence type="ECO:0000313" key="7">
    <source>
        <dbReference type="Proteomes" id="UP000187059"/>
    </source>
</evidence>
<dbReference type="EMBL" id="CP015093">
    <property type="protein sequence ID" value="APZ53980.1"/>
    <property type="molecule type" value="Genomic_DNA"/>
</dbReference>
<evidence type="ECO:0000313" key="6">
    <source>
        <dbReference type="EMBL" id="APZ53980.1"/>
    </source>
</evidence>
<dbReference type="STRING" id="1250539.Ga0080574_TMP3646"/>
<sequence>MQIRDATGADLPGILEIYNDAVRNTAAIWNETPVDLENRRAWWQARTAQGYPVLVACDGAQVLAYASFGDWRDWEGYRHTVEHSIYVRAEARGRGIATRLLPELIARASGIGKHVMVAGIESGNKASIRLHQAHGFEITGEMREVGAKFGRWLDLTFMQRLLDARPTPEARP</sequence>
<dbReference type="RefSeq" id="WP_076703069.1">
    <property type="nucleotide sequence ID" value="NZ_CP015093.1"/>
</dbReference>
<keyword evidence="2 6" id="KW-0012">Acyltransferase</keyword>
<protein>
    <submittedName>
        <fullName evidence="6">Phosphinothricin acetyltransferase</fullName>
        <ecNumber evidence="6">2.3.1.183</ecNumber>
    </submittedName>
</protein>
<evidence type="ECO:0000256" key="2">
    <source>
        <dbReference type="ARBA" id="ARBA00023315"/>
    </source>
</evidence>
<organism evidence="6 7">
    <name type="scientific">Salipiger abyssi</name>
    <dbReference type="NCBI Taxonomy" id="1250539"/>
    <lineage>
        <taxon>Bacteria</taxon>
        <taxon>Pseudomonadati</taxon>
        <taxon>Pseudomonadota</taxon>
        <taxon>Alphaproteobacteria</taxon>
        <taxon>Rhodobacterales</taxon>
        <taxon>Roseobacteraceae</taxon>
        <taxon>Salipiger</taxon>
    </lineage>
</organism>
<dbReference type="Gene3D" id="3.40.630.30">
    <property type="match status" value="1"/>
</dbReference>
<dbReference type="Pfam" id="PF00583">
    <property type="entry name" value="Acetyltransf_1"/>
    <property type="match status" value="1"/>
</dbReference>
<dbReference type="InterPro" id="IPR000182">
    <property type="entry name" value="GNAT_dom"/>
</dbReference>